<feature type="transmembrane region" description="Helical" evidence="9">
    <location>
        <begin position="12"/>
        <end position="33"/>
    </location>
</feature>
<organism evidence="11 12">
    <name type="scientific">Enterocloster bolteae 90B8</name>
    <dbReference type="NCBI Taxonomy" id="997897"/>
    <lineage>
        <taxon>Bacteria</taxon>
        <taxon>Bacillati</taxon>
        <taxon>Bacillota</taxon>
        <taxon>Clostridia</taxon>
        <taxon>Lachnospirales</taxon>
        <taxon>Lachnospiraceae</taxon>
        <taxon>Enterocloster</taxon>
    </lineage>
</organism>
<feature type="transmembrane region" description="Helical" evidence="9">
    <location>
        <begin position="40"/>
        <end position="59"/>
    </location>
</feature>
<evidence type="ECO:0000313" key="11">
    <source>
        <dbReference type="EMBL" id="ENZ41863.1"/>
    </source>
</evidence>
<feature type="transmembrane region" description="Helical" evidence="9">
    <location>
        <begin position="237"/>
        <end position="256"/>
    </location>
</feature>
<evidence type="ECO:0000256" key="1">
    <source>
        <dbReference type="ARBA" id="ARBA00004651"/>
    </source>
</evidence>
<feature type="transmembrane region" description="Helical" evidence="9">
    <location>
        <begin position="315"/>
        <end position="334"/>
    </location>
</feature>
<evidence type="ECO:0000256" key="7">
    <source>
        <dbReference type="ARBA" id="ARBA00023136"/>
    </source>
</evidence>
<dbReference type="InterPro" id="IPR018461">
    <property type="entry name" value="Na/H_Antiport_NhaC-like_C"/>
</dbReference>
<keyword evidence="4" id="KW-1003">Cell membrane</keyword>
<keyword evidence="2" id="KW-0813">Transport</keyword>
<evidence type="ECO:0000256" key="9">
    <source>
        <dbReference type="SAM" id="Phobius"/>
    </source>
</evidence>
<gene>
    <name evidence="11" type="ORF">HMPREF1097_01239</name>
</gene>
<comment type="subcellular location">
    <subcellularLocation>
        <location evidence="1">Cell membrane</location>
        <topology evidence="1">Multi-pass membrane protein</topology>
    </subcellularLocation>
</comment>
<evidence type="ECO:0000256" key="2">
    <source>
        <dbReference type="ARBA" id="ARBA00022448"/>
    </source>
</evidence>
<keyword evidence="3" id="KW-0050">Antiport</keyword>
<dbReference type="PANTHER" id="PTHR33451:SF3">
    <property type="entry name" value="MALATE-2H(+)_NA(+)-LACTATE ANTIPORTER"/>
    <property type="match status" value="1"/>
</dbReference>
<evidence type="ECO:0000256" key="8">
    <source>
        <dbReference type="ARBA" id="ARBA00038435"/>
    </source>
</evidence>
<dbReference type="AlphaFoldDB" id="R0AZG3"/>
<evidence type="ECO:0000259" key="10">
    <source>
        <dbReference type="Pfam" id="PF03553"/>
    </source>
</evidence>
<reference evidence="11 12" key="1">
    <citation type="submission" date="2013-01" db="EMBL/GenBank/DDBJ databases">
        <title>The Genome Sequence of Clostridium bolteae 90B8.</title>
        <authorList>
            <consortium name="The Broad Institute Genome Sequencing Platform"/>
            <person name="Earl A."/>
            <person name="Ward D."/>
            <person name="Feldgarden M."/>
            <person name="Gevers D."/>
            <person name="Courvalin P."/>
            <person name="Lambert T."/>
            <person name="Walker B."/>
            <person name="Young S.K."/>
            <person name="Zeng Q."/>
            <person name="Gargeya S."/>
            <person name="Fitzgerald M."/>
            <person name="Haas B."/>
            <person name="Abouelleil A."/>
            <person name="Alvarado L."/>
            <person name="Arachchi H.M."/>
            <person name="Berlin A.M."/>
            <person name="Chapman S.B."/>
            <person name="Dewar J."/>
            <person name="Goldberg J."/>
            <person name="Griggs A."/>
            <person name="Gujja S."/>
            <person name="Hansen M."/>
            <person name="Howarth C."/>
            <person name="Imamovic A."/>
            <person name="Larimer J."/>
            <person name="McCowan C."/>
            <person name="Murphy C."/>
            <person name="Neiman D."/>
            <person name="Pearson M."/>
            <person name="Priest M."/>
            <person name="Roberts A."/>
            <person name="Saif S."/>
            <person name="Shea T."/>
            <person name="Sisk P."/>
            <person name="Sykes S."/>
            <person name="Wortman J."/>
            <person name="Nusbaum C."/>
            <person name="Birren B."/>
        </authorList>
    </citation>
    <scope>NUCLEOTIDE SEQUENCE [LARGE SCALE GENOMIC DNA]</scope>
    <source>
        <strain evidence="11 12">90B8</strain>
    </source>
</reference>
<dbReference type="RefSeq" id="WP_002571510.1">
    <property type="nucleotide sequence ID" value="NZ_KB851149.1"/>
</dbReference>
<dbReference type="GO" id="GO:0005886">
    <property type="term" value="C:plasma membrane"/>
    <property type="evidence" value="ECO:0007669"/>
    <property type="project" value="UniProtKB-SubCell"/>
</dbReference>
<dbReference type="GO" id="GO:0015297">
    <property type="term" value="F:antiporter activity"/>
    <property type="evidence" value="ECO:0007669"/>
    <property type="project" value="UniProtKB-KW"/>
</dbReference>
<feature type="transmembrane region" description="Helical" evidence="9">
    <location>
        <begin position="433"/>
        <end position="455"/>
    </location>
</feature>
<keyword evidence="7 9" id="KW-0472">Membrane</keyword>
<evidence type="ECO:0000256" key="4">
    <source>
        <dbReference type="ARBA" id="ARBA00022475"/>
    </source>
</evidence>
<comment type="similarity">
    <text evidence="8">Belongs to the NhaC Na(+)/H(+) (TC 2.A.35) antiporter family.</text>
</comment>
<dbReference type="Proteomes" id="UP000013041">
    <property type="component" value="Unassembled WGS sequence"/>
</dbReference>
<feature type="transmembrane region" description="Helical" evidence="9">
    <location>
        <begin position="112"/>
        <end position="133"/>
    </location>
</feature>
<dbReference type="PANTHER" id="PTHR33451">
    <property type="entry name" value="MALATE-2H(+)/NA(+)-LACTATE ANTIPORTER"/>
    <property type="match status" value="1"/>
</dbReference>
<evidence type="ECO:0000256" key="3">
    <source>
        <dbReference type="ARBA" id="ARBA00022449"/>
    </source>
</evidence>
<dbReference type="EMBL" id="AGYG01000009">
    <property type="protein sequence ID" value="ENZ41863.1"/>
    <property type="molecule type" value="Genomic_DNA"/>
</dbReference>
<feature type="transmembrane region" description="Helical" evidence="9">
    <location>
        <begin position="354"/>
        <end position="380"/>
    </location>
</feature>
<evidence type="ECO:0000313" key="12">
    <source>
        <dbReference type="Proteomes" id="UP000013041"/>
    </source>
</evidence>
<feature type="transmembrane region" description="Helical" evidence="9">
    <location>
        <begin position="79"/>
        <end position="100"/>
    </location>
</feature>
<dbReference type="Pfam" id="PF03553">
    <property type="entry name" value="Na_H_antiporter"/>
    <property type="match status" value="1"/>
</dbReference>
<feature type="domain" description="Na+/H+ antiporter NhaC-like C-terminal" evidence="10">
    <location>
        <begin position="180"/>
        <end position="453"/>
    </location>
</feature>
<dbReference type="InterPro" id="IPR052180">
    <property type="entry name" value="NhaC_Na-H+_Antiporter"/>
</dbReference>
<comment type="caution">
    <text evidence="11">The sequence shown here is derived from an EMBL/GenBank/DDBJ whole genome shotgun (WGS) entry which is preliminary data.</text>
</comment>
<keyword evidence="5 9" id="KW-0812">Transmembrane</keyword>
<dbReference type="HOGENOM" id="CLU_033405_1_0_9"/>
<keyword evidence="6 9" id="KW-1133">Transmembrane helix</keyword>
<evidence type="ECO:0000256" key="5">
    <source>
        <dbReference type="ARBA" id="ARBA00022692"/>
    </source>
</evidence>
<name>R0AZG3_9FIRM</name>
<dbReference type="PATRIC" id="fig|997897.5.peg.1320"/>
<accession>R0AZG3</accession>
<feature type="transmembrane region" description="Helical" evidence="9">
    <location>
        <begin position="197"/>
        <end position="217"/>
    </location>
</feature>
<protein>
    <submittedName>
        <fullName evidence="11">Na+/H+ antiporter NhaC</fullName>
    </submittedName>
</protein>
<feature type="transmembrane region" description="Helical" evidence="9">
    <location>
        <begin position="139"/>
        <end position="165"/>
    </location>
</feature>
<sequence length="470" mass="49370">MDSEKVQKQPSFIYALTATILCFGIIMVPALLWGSKIYPLFLIAWGVALLVCLPLHIPYATLQKGMIDGITKSSVPLLIVLYVGGMAGTWNACGTIPTIIRMGVDMISPQVFLPMAFIISSVVAMVSGTSMGTVSTMGIAMSGIAVSLNVDLAITGAAVMCGAVLGDMISPLSDSPNVSSAMCGIDLFRAIKYQAKVAIPAFFITIVFFAVMGMGYSSNGGNSELIMQVKTIISTNYHDSALNLLPLIMVLVLLVVKMPAIPAILSGGVIGAIMTVVVQGKTPAEAITYFWSGYTIDTGLEFTDKLLNRGGVTSMTAVAVLFISAFGLFGILTSSGIVDALTKPLAEHLKNRTALVGTTIVLSVLGTALSTSMNCSYVIAGGIMGPAFERNKVDKVALSRALSIGCTCMTVFIPWSLVPTLCASAVGTSAAAMIPYCAFAYACVILVMIFTVIGFDTKFLPNDEEEKGLD</sequence>
<evidence type="ECO:0000256" key="6">
    <source>
        <dbReference type="ARBA" id="ARBA00022989"/>
    </source>
</evidence>
<feature type="transmembrane region" description="Helical" evidence="9">
    <location>
        <begin position="401"/>
        <end position="427"/>
    </location>
</feature>
<proteinExistence type="inferred from homology"/>